<dbReference type="AlphaFoldDB" id="A0A8J2NI23"/>
<protein>
    <submittedName>
        <fullName evidence="1">Uncharacterized protein</fullName>
    </submittedName>
</protein>
<feature type="non-terminal residue" evidence="1">
    <location>
        <position position="1"/>
    </location>
</feature>
<evidence type="ECO:0000313" key="2">
    <source>
        <dbReference type="Proteomes" id="UP000708208"/>
    </source>
</evidence>
<comment type="caution">
    <text evidence="1">The sequence shown here is derived from an EMBL/GenBank/DDBJ whole genome shotgun (WGS) entry which is preliminary data.</text>
</comment>
<evidence type="ECO:0000313" key="1">
    <source>
        <dbReference type="EMBL" id="CAG7681495.1"/>
    </source>
</evidence>
<keyword evidence="2" id="KW-1185">Reference proteome</keyword>
<sequence>AISALEKRLELSVEQVQENPH</sequence>
<dbReference type="Proteomes" id="UP000708208">
    <property type="component" value="Unassembled WGS sequence"/>
</dbReference>
<accession>A0A8J2NI23</accession>
<dbReference type="EMBL" id="CAJVCH010016401">
    <property type="protein sequence ID" value="CAG7681495.1"/>
    <property type="molecule type" value="Genomic_DNA"/>
</dbReference>
<organism evidence="1 2">
    <name type="scientific">Allacma fusca</name>
    <dbReference type="NCBI Taxonomy" id="39272"/>
    <lineage>
        <taxon>Eukaryota</taxon>
        <taxon>Metazoa</taxon>
        <taxon>Ecdysozoa</taxon>
        <taxon>Arthropoda</taxon>
        <taxon>Hexapoda</taxon>
        <taxon>Collembola</taxon>
        <taxon>Symphypleona</taxon>
        <taxon>Sminthuridae</taxon>
        <taxon>Allacma</taxon>
    </lineage>
</organism>
<name>A0A8J2NI23_9HEXA</name>
<gene>
    <name evidence="1" type="ORF">AFUS01_LOCUS2811</name>
</gene>
<reference evidence="1" key="1">
    <citation type="submission" date="2021-06" db="EMBL/GenBank/DDBJ databases">
        <authorList>
            <person name="Hodson N. C."/>
            <person name="Mongue J. A."/>
            <person name="Jaron S. K."/>
        </authorList>
    </citation>
    <scope>NUCLEOTIDE SEQUENCE</scope>
</reference>
<proteinExistence type="predicted"/>